<feature type="domain" description="SIS" evidence="4">
    <location>
        <begin position="58"/>
        <end position="221"/>
    </location>
</feature>
<sequence>MQIHPLSALTTEQVNPRTRHIDELPTEQILSLINNEDRQIADVLQGLIPELAKAVDLIVEAFRQGGRLFYVGAGSSGRIGILDASECPPTYGTPPEMVQGLIAGGFQAVKDPVEGAEDSEELGVADMDAHQIGPRDVIVGIAASGRTPYVLGAMTRARSLGARVIGVCNNAGTPMGPLADVSLEAVVGPEVVLGSTRMKAGTAQKLILNMLTTSSMIRMGKVYGNLMVDVQPSNVKLVHRAKRIIRLATDASDEQIEQAYDESGGHVKSAIVMLLAGVSAGEAREALGATGGFVRKALEKLLPRNEALEGKTGL</sequence>
<comment type="function">
    <text evidence="3">Specifically catalyzes the cleavage of the D-lactyl ether substituent of MurNAc 6-phosphate, producing GlcNAc 6-phosphate and D-lactate.</text>
</comment>
<name>A0ABU9DX32_9BACL</name>
<dbReference type="Proteomes" id="UP001469365">
    <property type="component" value="Unassembled WGS sequence"/>
</dbReference>
<keyword evidence="2 3" id="KW-0119">Carbohydrate metabolism</keyword>
<evidence type="ECO:0000256" key="1">
    <source>
        <dbReference type="ARBA" id="ARBA00023239"/>
    </source>
</evidence>
<dbReference type="EC" id="4.2.1.126" evidence="3"/>
<dbReference type="PROSITE" id="PS51464">
    <property type="entry name" value="SIS"/>
    <property type="match status" value="1"/>
</dbReference>
<evidence type="ECO:0000313" key="5">
    <source>
        <dbReference type="EMBL" id="MEK8132328.1"/>
    </source>
</evidence>
<reference evidence="5 6" key="1">
    <citation type="submission" date="2024-04" db="EMBL/GenBank/DDBJ databases">
        <title>draft genome sequnece of Paenibacillus filicis.</title>
        <authorList>
            <person name="Kim D.-U."/>
        </authorList>
    </citation>
    <scope>NUCLEOTIDE SEQUENCE [LARGE SCALE GENOMIC DNA]</scope>
    <source>
        <strain evidence="5 6">KACC14197</strain>
    </source>
</reference>
<dbReference type="Gene3D" id="1.10.8.1080">
    <property type="match status" value="1"/>
</dbReference>
<gene>
    <name evidence="3 5" type="primary">murQ</name>
    <name evidence="5" type="ORF">WMW72_30955</name>
</gene>
<comment type="similarity">
    <text evidence="3">Belongs to the GCKR-like family. MurNAc-6-P etherase subfamily.</text>
</comment>
<evidence type="ECO:0000256" key="3">
    <source>
        <dbReference type="HAMAP-Rule" id="MF_00068"/>
    </source>
</evidence>
<dbReference type="PANTHER" id="PTHR10088:SF4">
    <property type="entry name" value="GLUCOKINASE REGULATORY PROTEIN"/>
    <property type="match status" value="1"/>
</dbReference>
<dbReference type="InterPro" id="IPR005488">
    <property type="entry name" value="Etherase_MurQ"/>
</dbReference>
<dbReference type="NCBIfam" id="NF009222">
    <property type="entry name" value="PRK12570.1"/>
    <property type="match status" value="1"/>
</dbReference>
<evidence type="ECO:0000313" key="6">
    <source>
        <dbReference type="Proteomes" id="UP001469365"/>
    </source>
</evidence>
<dbReference type="InterPro" id="IPR046348">
    <property type="entry name" value="SIS_dom_sf"/>
</dbReference>
<comment type="pathway">
    <text evidence="3">Amino-sugar metabolism; N-acetylmuramate degradation.</text>
</comment>
<dbReference type="NCBIfam" id="TIGR00274">
    <property type="entry name" value="N-acetylmuramic acid 6-phosphate etherase"/>
    <property type="match status" value="1"/>
</dbReference>
<evidence type="ECO:0000256" key="2">
    <source>
        <dbReference type="ARBA" id="ARBA00023277"/>
    </source>
</evidence>
<dbReference type="SUPFAM" id="SSF53697">
    <property type="entry name" value="SIS domain"/>
    <property type="match status" value="1"/>
</dbReference>
<feature type="active site" evidence="3">
    <location>
        <position position="117"/>
    </location>
</feature>
<dbReference type="HAMAP" id="MF_00068">
    <property type="entry name" value="MurQ"/>
    <property type="match status" value="1"/>
</dbReference>
<dbReference type="Gene3D" id="3.40.50.10490">
    <property type="entry name" value="Glucose-6-phosphate isomerase like protein, domain 1"/>
    <property type="match status" value="1"/>
</dbReference>
<evidence type="ECO:0000259" key="4">
    <source>
        <dbReference type="PROSITE" id="PS51464"/>
    </source>
</evidence>
<dbReference type="InterPro" id="IPR040190">
    <property type="entry name" value="MURQ/GCKR"/>
</dbReference>
<comment type="caution">
    <text evidence="5">The sequence shown here is derived from an EMBL/GenBank/DDBJ whole genome shotgun (WGS) entry which is preliminary data.</text>
</comment>
<dbReference type="InterPro" id="IPR001347">
    <property type="entry name" value="SIS_dom"/>
</dbReference>
<protein>
    <recommendedName>
        <fullName evidence="3">N-acetylmuramic acid 6-phosphate etherase</fullName>
        <shortName evidence="3">MurNAc-6-P etherase</shortName>
        <ecNumber evidence="3">4.2.1.126</ecNumber>
    </recommendedName>
    <alternativeName>
        <fullName evidence="3">N-acetylmuramic acid 6-phosphate hydrolase</fullName>
    </alternativeName>
    <alternativeName>
        <fullName evidence="3">N-acetylmuramic acid 6-phosphate lyase</fullName>
    </alternativeName>
</protein>
<keyword evidence="6" id="KW-1185">Reference proteome</keyword>
<organism evidence="5 6">
    <name type="scientific">Paenibacillus filicis</name>
    <dbReference type="NCBI Taxonomy" id="669464"/>
    <lineage>
        <taxon>Bacteria</taxon>
        <taxon>Bacillati</taxon>
        <taxon>Bacillota</taxon>
        <taxon>Bacilli</taxon>
        <taxon>Bacillales</taxon>
        <taxon>Paenibacillaceae</taxon>
        <taxon>Paenibacillus</taxon>
    </lineage>
</organism>
<dbReference type="EMBL" id="JBBPCC010000028">
    <property type="protein sequence ID" value="MEK8132328.1"/>
    <property type="molecule type" value="Genomic_DNA"/>
</dbReference>
<keyword evidence="1 3" id="KW-0456">Lyase</keyword>
<dbReference type="Pfam" id="PF22645">
    <property type="entry name" value="GKRP_SIS_N"/>
    <property type="match status" value="1"/>
</dbReference>
<dbReference type="CDD" id="cd05007">
    <property type="entry name" value="SIS_Etherase"/>
    <property type="match status" value="1"/>
</dbReference>
<proteinExistence type="inferred from homology"/>
<comment type="subunit">
    <text evidence="3">Homodimer.</text>
</comment>
<dbReference type="NCBIfam" id="NF003915">
    <property type="entry name" value="PRK05441.1"/>
    <property type="match status" value="1"/>
</dbReference>
<comment type="miscellaneous">
    <text evidence="3">A lyase-type mechanism (elimination/hydration) is suggested for the cleavage of the lactyl ether bond of MurNAc 6-phosphate, with the formation of an alpha,beta-unsaturated aldehyde intermediate with (E)-stereochemistry, followed by the syn addition of water to give product.</text>
</comment>
<dbReference type="RefSeq" id="WP_341419455.1">
    <property type="nucleotide sequence ID" value="NZ_JBBPCC010000028.1"/>
</dbReference>
<feature type="active site" description="Proton donor" evidence="3">
    <location>
        <position position="86"/>
    </location>
</feature>
<comment type="catalytic activity">
    <reaction evidence="3">
        <text>N-acetyl-D-muramate 6-phosphate + H2O = N-acetyl-D-glucosamine 6-phosphate + (R)-lactate</text>
        <dbReference type="Rhea" id="RHEA:26410"/>
        <dbReference type="ChEBI" id="CHEBI:15377"/>
        <dbReference type="ChEBI" id="CHEBI:16004"/>
        <dbReference type="ChEBI" id="CHEBI:57513"/>
        <dbReference type="ChEBI" id="CHEBI:58722"/>
        <dbReference type="EC" id="4.2.1.126"/>
    </reaction>
</comment>
<dbReference type="PANTHER" id="PTHR10088">
    <property type="entry name" value="GLUCOKINASE REGULATORY PROTEIN"/>
    <property type="match status" value="1"/>
</dbReference>
<accession>A0ABU9DX32</accession>
<dbReference type="GO" id="GO:0016829">
    <property type="term" value="F:lyase activity"/>
    <property type="evidence" value="ECO:0007669"/>
    <property type="project" value="UniProtKB-KW"/>
</dbReference>